<dbReference type="RefSeq" id="WP_184781252.1">
    <property type="nucleotide sequence ID" value="NZ_JACHMG010000001.1"/>
</dbReference>
<gene>
    <name evidence="2" type="ORF">BJY18_003856</name>
</gene>
<keyword evidence="1" id="KW-0812">Transmembrane</keyword>
<organism evidence="2 3">
    <name type="scientific">Amycolatopsis jiangsuensis</name>
    <dbReference type="NCBI Taxonomy" id="1181879"/>
    <lineage>
        <taxon>Bacteria</taxon>
        <taxon>Bacillati</taxon>
        <taxon>Actinomycetota</taxon>
        <taxon>Actinomycetes</taxon>
        <taxon>Pseudonocardiales</taxon>
        <taxon>Pseudonocardiaceae</taxon>
        <taxon>Amycolatopsis</taxon>
    </lineage>
</organism>
<dbReference type="AlphaFoldDB" id="A0A840IUK7"/>
<evidence type="ECO:0000313" key="2">
    <source>
        <dbReference type="EMBL" id="MBB4686371.1"/>
    </source>
</evidence>
<feature type="transmembrane region" description="Helical" evidence="1">
    <location>
        <begin position="20"/>
        <end position="39"/>
    </location>
</feature>
<name>A0A840IUK7_9PSEU</name>
<feature type="transmembrane region" description="Helical" evidence="1">
    <location>
        <begin position="51"/>
        <end position="71"/>
    </location>
</feature>
<proteinExistence type="predicted"/>
<sequence>MAENPYSYDEPKSPARRGGVDVVTLVVGIATLLVSGYVLTDGASWLPTFDFRWIVAGGAVFIGVLMLASSFGRRRR</sequence>
<keyword evidence="1" id="KW-1133">Transmembrane helix</keyword>
<keyword evidence="3" id="KW-1185">Reference proteome</keyword>
<evidence type="ECO:0000313" key="3">
    <source>
        <dbReference type="Proteomes" id="UP000581769"/>
    </source>
</evidence>
<accession>A0A840IUK7</accession>
<keyword evidence="1" id="KW-0472">Membrane</keyword>
<dbReference type="EMBL" id="JACHMG010000001">
    <property type="protein sequence ID" value="MBB4686371.1"/>
    <property type="molecule type" value="Genomic_DNA"/>
</dbReference>
<comment type="caution">
    <text evidence="2">The sequence shown here is derived from an EMBL/GenBank/DDBJ whole genome shotgun (WGS) entry which is preliminary data.</text>
</comment>
<protein>
    <submittedName>
        <fullName evidence="2">Uncharacterized protein</fullName>
    </submittedName>
</protein>
<evidence type="ECO:0000256" key="1">
    <source>
        <dbReference type="SAM" id="Phobius"/>
    </source>
</evidence>
<dbReference type="Proteomes" id="UP000581769">
    <property type="component" value="Unassembled WGS sequence"/>
</dbReference>
<reference evidence="2 3" key="1">
    <citation type="submission" date="2020-08" db="EMBL/GenBank/DDBJ databases">
        <title>Sequencing the genomes of 1000 actinobacteria strains.</title>
        <authorList>
            <person name="Klenk H.-P."/>
        </authorList>
    </citation>
    <scope>NUCLEOTIDE SEQUENCE [LARGE SCALE GENOMIC DNA]</scope>
    <source>
        <strain evidence="2 3">DSM 45859</strain>
    </source>
</reference>